<evidence type="ECO:0000313" key="1">
    <source>
        <dbReference type="EMBL" id="OYD16573.1"/>
    </source>
</evidence>
<dbReference type="AlphaFoldDB" id="A0A235BW01"/>
<gene>
    <name evidence="1" type="ORF">CH333_03050</name>
</gene>
<protein>
    <submittedName>
        <fullName evidence="1">Uncharacterized protein</fullName>
    </submittedName>
</protein>
<dbReference type="Proteomes" id="UP000215215">
    <property type="component" value="Unassembled WGS sequence"/>
</dbReference>
<proteinExistence type="predicted"/>
<evidence type="ECO:0000313" key="2">
    <source>
        <dbReference type="Proteomes" id="UP000215215"/>
    </source>
</evidence>
<organism evidence="1 2">
    <name type="scientific">candidate division WOR-3 bacterium JGI_Cruoil_03_44_89</name>
    <dbReference type="NCBI Taxonomy" id="1973748"/>
    <lineage>
        <taxon>Bacteria</taxon>
        <taxon>Bacteria division WOR-3</taxon>
    </lineage>
</organism>
<comment type="caution">
    <text evidence="1">The sequence shown here is derived from an EMBL/GenBank/DDBJ whole genome shotgun (WGS) entry which is preliminary data.</text>
</comment>
<reference evidence="1 2" key="1">
    <citation type="submission" date="2017-07" db="EMBL/GenBank/DDBJ databases">
        <title>Recovery of genomes from metagenomes via a dereplication, aggregation, and scoring strategy.</title>
        <authorList>
            <person name="Sieber C.M."/>
            <person name="Probst A.J."/>
            <person name="Sharrar A."/>
            <person name="Thomas B.C."/>
            <person name="Hess M."/>
            <person name="Tringe S.G."/>
            <person name="Banfield J.F."/>
        </authorList>
    </citation>
    <scope>NUCLEOTIDE SEQUENCE [LARGE SCALE GENOMIC DNA]</scope>
    <source>
        <strain evidence="1">JGI_Cruoil_03_44_89</strain>
    </source>
</reference>
<dbReference type="EMBL" id="NOZQ01000060">
    <property type="protein sequence ID" value="OYD16573.1"/>
    <property type="molecule type" value="Genomic_DNA"/>
</dbReference>
<sequence length="86" mass="9787">MSKLSKIVVVVISLLVSFFAGTVFSTSVYTKCEVLSKKAEGFQIDMPKPLKRNELYLLKYKGKSVKTSIEGQKMIYKFELVKSKEE</sequence>
<name>A0A235BW01_UNCW3</name>
<accession>A0A235BW01</accession>